<gene>
    <name evidence="1" type="ORF">JR064_09365</name>
</gene>
<dbReference type="EMBL" id="JAFIWB010000007">
    <property type="protein sequence ID" value="MBN6102373.1"/>
    <property type="molecule type" value="Genomic_DNA"/>
</dbReference>
<comment type="caution">
    <text evidence="1">The sequence shown here is derived from an EMBL/GenBank/DDBJ whole genome shotgun (WGS) entry which is preliminary data.</text>
</comment>
<evidence type="ECO:0000313" key="1">
    <source>
        <dbReference type="EMBL" id="MBN6102373.1"/>
    </source>
</evidence>
<protein>
    <submittedName>
        <fullName evidence="1">Uncharacterized protein</fullName>
    </submittedName>
</protein>
<dbReference type="RefSeq" id="WP_206229547.1">
    <property type="nucleotide sequence ID" value="NZ_JAFIWB010000007.1"/>
</dbReference>
<name>A0ABS3B171_9XANT</name>
<sequence length="56" mass="5997">MGAAPTRIGIADSDRRIAMGTKEKGAVHVWNEGLQRPMKIFPPALPAEDGFACDCV</sequence>
<dbReference type="Proteomes" id="UP000695802">
    <property type="component" value="Unassembled WGS sequence"/>
</dbReference>
<accession>A0ABS3B171</accession>
<reference evidence="1 2" key="1">
    <citation type="submission" date="2021-02" db="EMBL/GenBank/DDBJ databases">
        <title>Taxonomically Unique Crown Gall-Associated Xanthomonas Stains Have Deficiency in Virulence Repertories.</title>
        <authorList>
            <person name="Mafakheri H."/>
            <person name="Taghavi S.M."/>
            <person name="Dimkic I."/>
            <person name="Nemanja K."/>
            <person name="Osdaghi E."/>
        </authorList>
    </citation>
    <scope>NUCLEOTIDE SEQUENCE [LARGE SCALE GENOMIC DNA]</scope>
    <source>
        <strain evidence="1 2">FX4</strain>
    </source>
</reference>
<proteinExistence type="predicted"/>
<evidence type="ECO:0000313" key="2">
    <source>
        <dbReference type="Proteomes" id="UP000695802"/>
    </source>
</evidence>
<keyword evidence="2" id="KW-1185">Reference proteome</keyword>
<organism evidence="1 2">
    <name type="scientific">Xanthomonas bonasiae</name>
    <dbReference type="NCBI Taxonomy" id="2810351"/>
    <lineage>
        <taxon>Bacteria</taxon>
        <taxon>Pseudomonadati</taxon>
        <taxon>Pseudomonadota</taxon>
        <taxon>Gammaproteobacteria</taxon>
        <taxon>Lysobacterales</taxon>
        <taxon>Lysobacteraceae</taxon>
        <taxon>Xanthomonas</taxon>
    </lineage>
</organism>